<gene>
    <name evidence="2" type="ORF">NSCI0253_LOCUS32741</name>
</gene>
<dbReference type="InterPro" id="IPR002562">
    <property type="entry name" value="3'-5'_exonuclease_dom"/>
</dbReference>
<dbReference type="InterPro" id="IPR052408">
    <property type="entry name" value="Exonuclease_MUT-7-like"/>
</dbReference>
<feature type="domain" description="3'-5' exonuclease" evidence="1">
    <location>
        <begin position="318"/>
        <end position="499"/>
    </location>
</feature>
<dbReference type="Pfam" id="PF01612">
    <property type="entry name" value="DNA_pol_A_exo1"/>
    <property type="match status" value="1"/>
</dbReference>
<sequence length="499" mass="53783">MNGTCSLSSRAATGNVDGFLAALHEAFSARGYAAVQKELSEVSDVVTPHCFGQFCLRCLLALANEPAKQGQVALLIQFGPARGRVQNSCDQDNLENTNTAVATAQKLIVEHQDVKLAARVLEAWGGDISRLSAEARNMFADIVLREANEGSVATAATVLGLIPSLLDGTRTRQVLERVDDGTRDDIAEKLSQSLGRDFQIALVQRRHDVGRLRAAAKAVRAFGLAAEFPDVDFAWRSQALESAAKGGRREPVVGLALSEPLLRQRCVEVLHEMGEVVLAVDLSEAWSIPVSARVTEEVVEARKLLAATHFNMPDVVRVCLVDAEASLPQLRSSLMQAAAVGFDVEWCPAEGSPPSLLQISTAEVAFVVDLLALGGSDALAEVLDGVFFHPSITKVSFEGTTDLSRIAKCYSKLQRSPQATPLVNLGQAAFDRSSGTSNKKARDSVSLSKLVNTYLGRPLDKSLQMSDWSRRPLSHGQLQYAALDAWVTLRLHSEFADGN</sequence>
<dbReference type="GO" id="GO:0003676">
    <property type="term" value="F:nucleic acid binding"/>
    <property type="evidence" value="ECO:0007669"/>
    <property type="project" value="InterPro"/>
</dbReference>
<dbReference type="EMBL" id="HBFQ01046026">
    <property type="protein sequence ID" value="CAD8858387.1"/>
    <property type="molecule type" value="Transcribed_RNA"/>
</dbReference>
<dbReference type="GO" id="GO:0006139">
    <property type="term" value="P:nucleobase-containing compound metabolic process"/>
    <property type="evidence" value="ECO:0007669"/>
    <property type="project" value="InterPro"/>
</dbReference>
<dbReference type="PANTHER" id="PTHR47765">
    <property type="entry name" value="3'-5' EXONUCLEASE DOMAIN-CONTAINING PROTEIN"/>
    <property type="match status" value="1"/>
</dbReference>
<accession>A0A7S1ALL8</accession>
<dbReference type="Gene3D" id="3.30.420.10">
    <property type="entry name" value="Ribonuclease H-like superfamily/Ribonuclease H"/>
    <property type="match status" value="1"/>
</dbReference>
<dbReference type="AlphaFoldDB" id="A0A7S1ALL8"/>
<dbReference type="SUPFAM" id="SSF53098">
    <property type="entry name" value="Ribonuclease H-like"/>
    <property type="match status" value="1"/>
</dbReference>
<protein>
    <recommendedName>
        <fullName evidence="1">3'-5' exonuclease domain-containing protein</fullName>
    </recommendedName>
</protein>
<dbReference type="InterPro" id="IPR036397">
    <property type="entry name" value="RNaseH_sf"/>
</dbReference>
<organism evidence="2">
    <name type="scientific">Noctiluca scintillans</name>
    <name type="common">Sea sparkle</name>
    <name type="synonym">Red tide dinoflagellate</name>
    <dbReference type="NCBI Taxonomy" id="2966"/>
    <lineage>
        <taxon>Eukaryota</taxon>
        <taxon>Sar</taxon>
        <taxon>Alveolata</taxon>
        <taxon>Dinophyceae</taxon>
        <taxon>Noctilucales</taxon>
        <taxon>Noctilucaceae</taxon>
        <taxon>Noctiluca</taxon>
    </lineage>
</organism>
<dbReference type="SMART" id="SM00474">
    <property type="entry name" value="35EXOc"/>
    <property type="match status" value="1"/>
</dbReference>
<dbReference type="GO" id="GO:0008408">
    <property type="term" value="F:3'-5' exonuclease activity"/>
    <property type="evidence" value="ECO:0007669"/>
    <property type="project" value="InterPro"/>
</dbReference>
<evidence type="ECO:0000313" key="2">
    <source>
        <dbReference type="EMBL" id="CAD8858387.1"/>
    </source>
</evidence>
<reference evidence="2" key="1">
    <citation type="submission" date="2021-01" db="EMBL/GenBank/DDBJ databases">
        <authorList>
            <person name="Corre E."/>
            <person name="Pelletier E."/>
            <person name="Niang G."/>
            <person name="Scheremetjew M."/>
            <person name="Finn R."/>
            <person name="Kale V."/>
            <person name="Holt S."/>
            <person name="Cochrane G."/>
            <person name="Meng A."/>
            <person name="Brown T."/>
            <person name="Cohen L."/>
        </authorList>
    </citation>
    <scope>NUCLEOTIDE SEQUENCE</scope>
</reference>
<evidence type="ECO:0000259" key="1">
    <source>
        <dbReference type="SMART" id="SM00474"/>
    </source>
</evidence>
<dbReference type="InterPro" id="IPR012337">
    <property type="entry name" value="RNaseH-like_sf"/>
</dbReference>
<proteinExistence type="predicted"/>
<dbReference type="PANTHER" id="PTHR47765:SF2">
    <property type="entry name" value="EXONUCLEASE MUT-7 HOMOLOG"/>
    <property type="match status" value="1"/>
</dbReference>
<name>A0A7S1ALL8_NOCSC</name>